<gene>
    <name evidence="1" type="ORF">G7B40_041895</name>
</gene>
<name>A0AAP5MEE9_9CYAN</name>
<comment type="caution">
    <text evidence="1">The sequence shown here is derived from an EMBL/GenBank/DDBJ whole genome shotgun (WGS) entry which is preliminary data.</text>
</comment>
<reference evidence="2" key="1">
    <citation type="journal article" date="2021" name="Science">
        <title>Hunting the eagle killer: A cyanobacterial neurotoxin causes vacuolar myelinopathy.</title>
        <authorList>
            <person name="Breinlinger S."/>
            <person name="Phillips T.J."/>
            <person name="Haram B.N."/>
            <person name="Mares J."/>
            <person name="Martinez Yerena J.A."/>
            <person name="Hrouzek P."/>
            <person name="Sobotka R."/>
            <person name="Henderson W.M."/>
            <person name="Schmieder P."/>
            <person name="Williams S.M."/>
            <person name="Lauderdale J.D."/>
            <person name="Wilde H.D."/>
            <person name="Gerrin W."/>
            <person name="Kust A."/>
            <person name="Washington J.W."/>
            <person name="Wagner C."/>
            <person name="Geier B."/>
            <person name="Liebeke M."/>
            <person name="Enke H."/>
            <person name="Niedermeyer T.H.J."/>
            <person name="Wilde S.B."/>
        </authorList>
    </citation>
    <scope>NUCLEOTIDE SEQUENCE [LARGE SCALE GENOMIC DNA]</scope>
    <source>
        <strain evidence="2">Thurmond2011</strain>
    </source>
</reference>
<evidence type="ECO:0000313" key="2">
    <source>
        <dbReference type="Proteomes" id="UP000667802"/>
    </source>
</evidence>
<dbReference type="Proteomes" id="UP000667802">
    <property type="component" value="Unassembled WGS sequence"/>
</dbReference>
<organism evidence="1 2">
    <name type="scientific">Aetokthonos hydrillicola Thurmond2011</name>
    <dbReference type="NCBI Taxonomy" id="2712845"/>
    <lineage>
        <taxon>Bacteria</taxon>
        <taxon>Bacillati</taxon>
        <taxon>Cyanobacteriota</taxon>
        <taxon>Cyanophyceae</taxon>
        <taxon>Nostocales</taxon>
        <taxon>Hapalosiphonaceae</taxon>
        <taxon>Aetokthonos</taxon>
    </lineage>
</organism>
<proteinExistence type="predicted"/>
<dbReference type="AlphaFoldDB" id="A0AAP5MEE9"/>
<evidence type="ECO:0000313" key="1">
    <source>
        <dbReference type="EMBL" id="MDR9900963.1"/>
    </source>
</evidence>
<dbReference type="EMBL" id="JAALHA020000047">
    <property type="protein sequence ID" value="MDR9900963.1"/>
    <property type="molecule type" value="Genomic_DNA"/>
</dbReference>
<keyword evidence="2" id="KW-1185">Reference proteome</keyword>
<protein>
    <submittedName>
        <fullName evidence="1">Uncharacterized protein</fullName>
    </submittedName>
</protein>
<accession>A0AAP5MEE9</accession>
<sequence length="86" mass="9825">MKTPSSVNCTSKRRVGRAMENRDELIGLRTTAVKEYMGFDKSNVKLRLSSTEIHCSKPHKSRALLLDSFLEDVRDWSIPPGILSYR</sequence>